<evidence type="ECO:0000256" key="1">
    <source>
        <dbReference type="ARBA" id="ARBA00023015"/>
    </source>
</evidence>
<accession>A0A100IRG7</accession>
<evidence type="ECO:0000256" key="3">
    <source>
        <dbReference type="ARBA" id="ARBA00023242"/>
    </source>
</evidence>
<sequence>MEMLSLNISSYSKPSEYQVSKLPTPTLVNSKDVIVKVYAASINPIDVKRADGSLKLAVKDPFPYKIGYDCAGVVQEIGRDVKKFQVGDAVYIRLPEVSRGSCSEFIRCSEEHIGLKPPSLSFEEAASIPLAAMTALQALRLYRGDLAGKTVFVPAGLSGTGLFACQLAKHVFHAGKVITTVSTAKIPKLAELLGENTIDQGKSLQSLAISAAFSKTTAVIDYTKSDPRDVIEHGTIDFLFDTVGLSMELLCLMRPGSSRIVSVSTLPSGNQLQASPLMDLPHKPTIPFAFRMGLNLTDQVRKVRARRYKTEYSYMFLVSSGKDLDELRRYVEDGRLKTVVGSVVDLQDIEAVRKASTVPPSNHNVSSAASVSTDASASYVDQILVDKNADGRNREACSMFKARENQGSQPSTPIVIAPAHFWVSPQLRDVLDAMGEAMHQHAHGISIDFSTPASPIKISHEEAAHYIKGQMLIFVAALAAMAVFTMSFSCIPIGETLMSEAARIVQLQGYNAAYVQTENESLCHRAFWVIYWLEKVTSFFRGRGSMIPDYDIGCPVPACPETAPGQLDWLLTTARLGRLMSRTYECLFSVSAVQMHTAARIAAVDSMSRELEAWIQTLPEPYQPGTPLRFSKGKSPCAQDMALQIRFIYYALVMSMCRLRIHLTVDQPNETNQETKRQLMETARAVIYHTRYIEHEAHVPAWQLGIVPISALFVIFDFVIHNPFHKETATNISFLDIAAGYFSRWEISNRDSLPASTAAEFSHIARQFVRDVQARLQTTDSRRTSRLEADNTVPMTGEKNDSSGFALDPNQVTNEESFILPDIEAFSATGPDQLFYPEDPLQTLLGTYMPPTTDISNMFNSTLWNP</sequence>
<dbReference type="SMART" id="SM00906">
    <property type="entry name" value="Fungal_trans"/>
    <property type="match status" value="1"/>
</dbReference>
<dbReference type="VEuPathDB" id="FungiDB:ATCC64974_6620"/>
<dbReference type="EMBL" id="BCMY01000018">
    <property type="protein sequence ID" value="GAQ45820.1"/>
    <property type="molecule type" value="Genomic_DNA"/>
</dbReference>
<dbReference type="GO" id="GO:0006351">
    <property type="term" value="P:DNA-templated transcription"/>
    <property type="evidence" value="ECO:0007669"/>
    <property type="project" value="InterPro"/>
</dbReference>
<organism evidence="6 7">
    <name type="scientific">Aspergillus niger</name>
    <dbReference type="NCBI Taxonomy" id="5061"/>
    <lineage>
        <taxon>Eukaryota</taxon>
        <taxon>Fungi</taxon>
        <taxon>Dikarya</taxon>
        <taxon>Ascomycota</taxon>
        <taxon>Pezizomycotina</taxon>
        <taxon>Eurotiomycetes</taxon>
        <taxon>Eurotiomycetidae</taxon>
        <taxon>Eurotiales</taxon>
        <taxon>Aspergillaceae</taxon>
        <taxon>Aspergillus</taxon>
        <taxon>Aspergillus subgen. Circumdati</taxon>
    </lineage>
</organism>
<dbReference type="GO" id="GO:0016491">
    <property type="term" value="F:oxidoreductase activity"/>
    <property type="evidence" value="ECO:0007669"/>
    <property type="project" value="InterPro"/>
</dbReference>
<dbReference type="VEuPathDB" id="FungiDB:An09g00800"/>
<dbReference type="CDD" id="cd12148">
    <property type="entry name" value="fungal_TF_MHR"/>
    <property type="match status" value="1"/>
</dbReference>
<feature type="domain" description="Xylanolytic transcriptional activator regulatory" evidence="5">
    <location>
        <begin position="494"/>
        <end position="563"/>
    </location>
</feature>
<dbReference type="InterPro" id="IPR011032">
    <property type="entry name" value="GroES-like_sf"/>
</dbReference>
<name>A0A100IRG7_ASPNG</name>
<evidence type="ECO:0000313" key="7">
    <source>
        <dbReference type="Proteomes" id="UP000068243"/>
    </source>
</evidence>
<evidence type="ECO:0000256" key="2">
    <source>
        <dbReference type="ARBA" id="ARBA00023163"/>
    </source>
</evidence>
<dbReference type="GO" id="GO:0003677">
    <property type="term" value="F:DNA binding"/>
    <property type="evidence" value="ECO:0007669"/>
    <property type="project" value="InterPro"/>
</dbReference>
<dbReference type="CDD" id="cd05289">
    <property type="entry name" value="MDR_like_2"/>
    <property type="match status" value="1"/>
</dbReference>
<dbReference type="Gene3D" id="3.40.50.720">
    <property type="entry name" value="NAD(P)-binding Rossmann-like Domain"/>
    <property type="match status" value="2"/>
</dbReference>
<dbReference type="Proteomes" id="UP000068243">
    <property type="component" value="Unassembled WGS sequence"/>
</dbReference>
<dbReference type="PANTHER" id="PTHR11695:SF294">
    <property type="entry name" value="RETICULON-4-INTERACTING PROTEIN 1, MITOCHONDRIAL"/>
    <property type="match status" value="1"/>
</dbReference>
<proteinExistence type="predicted"/>
<evidence type="ECO:0000259" key="4">
    <source>
        <dbReference type="SMART" id="SM00829"/>
    </source>
</evidence>
<evidence type="ECO:0008006" key="8">
    <source>
        <dbReference type="Google" id="ProtNLM"/>
    </source>
</evidence>
<dbReference type="InterPro" id="IPR007219">
    <property type="entry name" value="XnlR_reg_dom"/>
</dbReference>
<evidence type="ECO:0000259" key="5">
    <source>
        <dbReference type="SMART" id="SM00906"/>
    </source>
</evidence>
<dbReference type="VEuPathDB" id="FungiDB:ATCC64974_6610"/>
<keyword evidence="3" id="KW-0539">Nucleus</keyword>
<gene>
    <name evidence="6" type="ORF">ABL_08481</name>
</gene>
<dbReference type="SMART" id="SM00829">
    <property type="entry name" value="PKS_ER"/>
    <property type="match status" value="1"/>
</dbReference>
<dbReference type="InterPro" id="IPR013154">
    <property type="entry name" value="ADH-like_N"/>
</dbReference>
<dbReference type="InterPro" id="IPR050700">
    <property type="entry name" value="YIM1/Zinc_Alcohol_DH_Fams"/>
</dbReference>
<dbReference type="Gene3D" id="3.90.180.10">
    <property type="entry name" value="Medium-chain alcohol dehydrogenases, catalytic domain"/>
    <property type="match status" value="2"/>
</dbReference>
<dbReference type="VEuPathDB" id="FungiDB:M747DRAFT_347331"/>
<keyword evidence="1" id="KW-0805">Transcription regulation</keyword>
<dbReference type="GO" id="GO:0008270">
    <property type="term" value="F:zinc ion binding"/>
    <property type="evidence" value="ECO:0007669"/>
    <property type="project" value="InterPro"/>
</dbReference>
<dbReference type="VEuPathDB" id="FungiDB:An09g00810"/>
<dbReference type="OrthoDB" id="39175at2759"/>
<comment type="caution">
    <text evidence="6">The sequence shown here is derived from an EMBL/GenBank/DDBJ whole genome shotgun (WGS) entry which is preliminary data.</text>
</comment>
<dbReference type="SUPFAM" id="SSF50129">
    <property type="entry name" value="GroES-like"/>
    <property type="match status" value="1"/>
</dbReference>
<protein>
    <recommendedName>
        <fullName evidence="8">Enoyl reductase (ER) domain-containing protein</fullName>
    </recommendedName>
</protein>
<dbReference type="InterPro" id="IPR036291">
    <property type="entry name" value="NAD(P)-bd_dom_sf"/>
</dbReference>
<dbReference type="SUPFAM" id="SSF51735">
    <property type="entry name" value="NAD(P)-binding Rossmann-fold domains"/>
    <property type="match status" value="1"/>
</dbReference>
<dbReference type="VEuPathDB" id="FungiDB:ASPNIDRAFT2_1080130"/>
<feature type="domain" description="Enoyl reductase (ER)" evidence="4">
    <location>
        <begin position="12"/>
        <end position="340"/>
    </location>
</feature>
<dbReference type="Pfam" id="PF08240">
    <property type="entry name" value="ADH_N"/>
    <property type="match status" value="1"/>
</dbReference>
<dbReference type="PANTHER" id="PTHR11695">
    <property type="entry name" value="ALCOHOL DEHYDROGENASE RELATED"/>
    <property type="match status" value="1"/>
</dbReference>
<dbReference type="InterPro" id="IPR020843">
    <property type="entry name" value="ER"/>
</dbReference>
<dbReference type="Pfam" id="PF13602">
    <property type="entry name" value="ADH_zinc_N_2"/>
    <property type="match status" value="1"/>
</dbReference>
<dbReference type="VEuPathDB" id="FungiDB:ASPNIDRAFT2_1079543"/>
<dbReference type="GO" id="GO:0005739">
    <property type="term" value="C:mitochondrion"/>
    <property type="evidence" value="ECO:0007669"/>
    <property type="project" value="TreeGrafter"/>
</dbReference>
<reference evidence="7" key="1">
    <citation type="journal article" date="2016" name="Genome Announc.">
        <title>Draft genome sequence of Aspergillus niger strain An76.</title>
        <authorList>
            <person name="Gong W."/>
            <person name="Cheng Z."/>
            <person name="Zhang H."/>
            <person name="Liu L."/>
            <person name="Gao P."/>
            <person name="Wang L."/>
        </authorList>
    </citation>
    <scope>NUCLEOTIDE SEQUENCE [LARGE SCALE GENOMIC DNA]</scope>
    <source>
        <strain evidence="7">An76</strain>
    </source>
</reference>
<evidence type="ECO:0000313" key="6">
    <source>
        <dbReference type="EMBL" id="GAQ45820.1"/>
    </source>
</evidence>
<dbReference type="AlphaFoldDB" id="A0A100IRG7"/>
<keyword evidence="2" id="KW-0804">Transcription</keyword>
<dbReference type="VEuPathDB" id="FungiDB:M747DRAFT_250188"/>